<evidence type="ECO:0000313" key="2">
    <source>
        <dbReference type="Proteomes" id="UP000325375"/>
    </source>
</evidence>
<organism evidence="1 2">
    <name type="scientific">Pseudomonas fluorescens</name>
    <dbReference type="NCBI Taxonomy" id="294"/>
    <lineage>
        <taxon>Bacteria</taxon>
        <taxon>Pseudomonadati</taxon>
        <taxon>Pseudomonadota</taxon>
        <taxon>Gammaproteobacteria</taxon>
        <taxon>Pseudomonadales</taxon>
        <taxon>Pseudomonadaceae</taxon>
        <taxon>Pseudomonas</taxon>
    </lineage>
</organism>
<proteinExistence type="predicted"/>
<reference evidence="1 2" key="1">
    <citation type="submission" date="2019-09" db="EMBL/GenBank/DDBJ databases">
        <authorList>
            <person name="Chandra G."/>
            <person name="Truman W A."/>
        </authorList>
    </citation>
    <scope>NUCLEOTIDE SEQUENCE [LARGE SCALE GENOMIC DNA]</scope>
    <source>
        <strain evidence="1">PS718</strain>
    </source>
</reference>
<name>A0A5E7DQP9_PSEFL</name>
<evidence type="ECO:0000313" key="1">
    <source>
        <dbReference type="EMBL" id="VVO15818.1"/>
    </source>
</evidence>
<dbReference type="Proteomes" id="UP000325375">
    <property type="component" value="Unassembled WGS sequence"/>
</dbReference>
<sequence length="42" mass="4817">MGYMASWNANKIVELDEEQARDPEHIEALQLSEEELAELDAQ</sequence>
<protein>
    <submittedName>
        <fullName evidence="1">Uncharacterized protein</fullName>
    </submittedName>
</protein>
<accession>A0A5E7DQP9</accession>
<dbReference type="RefSeq" id="WP_263480701.1">
    <property type="nucleotide sequence ID" value="NZ_CABVHX010000018.1"/>
</dbReference>
<dbReference type="AlphaFoldDB" id="A0A5E7DQP9"/>
<gene>
    <name evidence="1" type="ORF">PS718_03808</name>
</gene>
<dbReference type="EMBL" id="CABVHX010000018">
    <property type="protein sequence ID" value="VVO15818.1"/>
    <property type="molecule type" value="Genomic_DNA"/>
</dbReference>